<dbReference type="EMBL" id="CP002056">
    <property type="protein sequence ID" value="ADI29763.1"/>
    <property type="molecule type" value="Genomic_DNA"/>
</dbReference>
<keyword evidence="1 9" id="KW-1003">Cell membrane</keyword>
<evidence type="ECO:0000313" key="13">
    <source>
        <dbReference type="EMBL" id="ADI29763.1"/>
    </source>
</evidence>
<dbReference type="OrthoDB" id="8521018at2"/>
<dbReference type="GO" id="GO:0032153">
    <property type="term" value="C:cell division site"/>
    <property type="evidence" value="ECO:0007669"/>
    <property type="project" value="TreeGrafter"/>
</dbReference>
<organism evidence="13 14">
    <name type="scientific">Methylotenera versatilis (strain 301)</name>
    <dbReference type="NCBI Taxonomy" id="666681"/>
    <lineage>
        <taxon>Bacteria</taxon>
        <taxon>Pseudomonadati</taxon>
        <taxon>Pseudomonadota</taxon>
        <taxon>Betaproteobacteria</taxon>
        <taxon>Nitrosomonadales</taxon>
        <taxon>Methylophilaceae</taxon>
        <taxon>Methylotenera</taxon>
    </lineage>
</organism>
<protein>
    <recommendedName>
        <fullName evidence="8">Cell division protein ZipA</fullName>
    </recommendedName>
</protein>
<evidence type="ECO:0000256" key="2">
    <source>
        <dbReference type="ARBA" id="ARBA00022519"/>
    </source>
</evidence>
<dbReference type="GO" id="GO:0000917">
    <property type="term" value="P:division septum assembly"/>
    <property type="evidence" value="ECO:0007669"/>
    <property type="project" value="TreeGrafter"/>
</dbReference>
<dbReference type="InterPro" id="IPR007449">
    <property type="entry name" value="ZipA_FtsZ-bd_C"/>
</dbReference>
<dbReference type="STRING" id="666681.M301_1380"/>
<evidence type="ECO:0000256" key="6">
    <source>
        <dbReference type="ARBA" id="ARBA00023136"/>
    </source>
</evidence>
<dbReference type="InterPro" id="IPR036765">
    <property type="entry name" value="ZipA_FtsZ-bd_C_sf"/>
</dbReference>
<dbReference type="GO" id="GO:0005886">
    <property type="term" value="C:plasma membrane"/>
    <property type="evidence" value="ECO:0007669"/>
    <property type="project" value="UniProtKB-SubCell"/>
</dbReference>
<feature type="domain" description="ZipA C-terminal FtsZ-binding" evidence="12">
    <location>
        <begin position="343"/>
        <end position="476"/>
    </location>
</feature>
<comment type="similarity">
    <text evidence="8">Belongs to the ZipA family.</text>
</comment>
<dbReference type="RefSeq" id="WP_013148077.1">
    <property type="nucleotide sequence ID" value="NC_014207.1"/>
</dbReference>
<sequence>MSELQIALIAIGALIILAVLVINWWQERRFHNQVEKSFSPLQRDALLDDDNLDNTDLEDSLDELGTGEPSFETRNLNEPKFHTNQFDSAADNRASNHFSIDETTAVSKQPLHTKYEESDDRFVALPNENAAELLMQKEESIDDTYSELINSKLDRLVSDNNKQDQHQQAPVQDAVNTQNNDFKAVFDQASTKQDPIEQNPQTKNNLHAEASVSLPEMLHGQMDLTALLYLSTDTPISALNHALTSLFDNFDKPIFVHVLDSNKQWHLLKEMQTNQEALNRLISKVACSMQLADRGGAVERSTLNRFQLAVETLGLDINGHVEWQNAGDALNTANSLDLFCIEVDKTIGFHLMHGDSGAFTGTKLRGLAEAQGLTLTPDGTFKYYDQSSDDIANKQHPSFVMFNRDDHPFSPEMLRTSVVKGITFQLDIPHVKQSAETFNQMIQVARQMEIGLNATLVDSNNKVLGDIQVEKIRQQIKVLQATMLVRGIVPGSDSAHRLFS</sequence>
<keyword evidence="3 8" id="KW-0132">Cell division</keyword>
<evidence type="ECO:0000256" key="10">
    <source>
        <dbReference type="SAM" id="MobiDB-lite"/>
    </source>
</evidence>
<keyword evidence="2 9" id="KW-0997">Cell inner membrane</keyword>
<dbReference type="eggNOG" id="COG3115">
    <property type="taxonomic scope" value="Bacteria"/>
</dbReference>
<dbReference type="Pfam" id="PF04354">
    <property type="entry name" value="ZipA_C"/>
    <property type="match status" value="1"/>
</dbReference>
<keyword evidence="14" id="KW-1185">Reference proteome</keyword>
<dbReference type="PANTHER" id="PTHR38685">
    <property type="entry name" value="CELL DIVISION PROTEIN ZIPA"/>
    <property type="match status" value="1"/>
</dbReference>
<comment type="subcellular location">
    <subcellularLocation>
        <location evidence="9">Cell inner membrane</location>
        <topology evidence="9">Single-pass type I membrane protein</topology>
    </subcellularLocation>
</comment>
<evidence type="ECO:0000256" key="1">
    <source>
        <dbReference type="ARBA" id="ARBA00022475"/>
    </source>
</evidence>
<accession>D7DI78</accession>
<evidence type="ECO:0000256" key="8">
    <source>
        <dbReference type="RuleBase" id="RU003612"/>
    </source>
</evidence>
<keyword evidence="6 9" id="KW-0472">Membrane</keyword>
<keyword evidence="5 11" id="KW-1133">Transmembrane helix</keyword>
<evidence type="ECO:0000256" key="4">
    <source>
        <dbReference type="ARBA" id="ARBA00022692"/>
    </source>
</evidence>
<evidence type="ECO:0000313" key="14">
    <source>
        <dbReference type="Proteomes" id="UP000000383"/>
    </source>
</evidence>
<proteinExistence type="inferred from homology"/>
<dbReference type="SUPFAM" id="SSF64383">
    <property type="entry name" value="Cell-division protein ZipA, C-terminal domain"/>
    <property type="match status" value="1"/>
</dbReference>
<dbReference type="SMART" id="SM00771">
    <property type="entry name" value="ZipA_C"/>
    <property type="match status" value="1"/>
</dbReference>
<reference evidence="14" key="1">
    <citation type="submission" date="2010-05" db="EMBL/GenBank/DDBJ databases">
        <title>Complete sequence of Methylotenera sp. 301.</title>
        <authorList>
            <person name="Lucas S."/>
            <person name="Copeland A."/>
            <person name="Lapidus A."/>
            <person name="Cheng J.-F."/>
            <person name="Bruce D."/>
            <person name="Goodwin L."/>
            <person name="Pitluck S."/>
            <person name="Clum A."/>
            <person name="Land M."/>
            <person name="Hauser L."/>
            <person name="Kyrpides N."/>
            <person name="Ivanova N."/>
            <person name="Chistoservova L."/>
            <person name="Kalyuzhnaya M."/>
            <person name="Woyke T."/>
        </authorList>
    </citation>
    <scope>NUCLEOTIDE SEQUENCE [LARGE SCALE GENOMIC DNA]</scope>
    <source>
        <strain evidence="14">301</strain>
    </source>
</reference>
<evidence type="ECO:0000256" key="7">
    <source>
        <dbReference type="ARBA" id="ARBA00023306"/>
    </source>
</evidence>
<evidence type="ECO:0000256" key="3">
    <source>
        <dbReference type="ARBA" id="ARBA00022618"/>
    </source>
</evidence>
<dbReference type="InterPro" id="IPR011919">
    <property type="entry name" value="Cell_div_ZipA"/>
</dbReference>
<keyword evidence="7 8" id="KW-0131">Cell cycle</keyword>
<dbReference type="PANTHER" id="PTHR38685:SF1">
    <property type="entry name" value="CELL DIVISION PROTEIN ZIPA"/>
    <property type="match status" value="1"/>
</dbReference>
<feature type="region of interest" description="Disordered" evidence="10">
    <location>
        <begin position="56"/>
        <end position="79"/>
    </location>
</feature>
<gene>
    <name evidence="13" type="ordered locus">M301_1380</name>
</gene>
<comment type="function">
    <text evidence="8">Essential cell division protein that stabilizes the FtsZ protofilaments by cross-linking them and that serves as a cytoplasmic membrane anchor for the Z ring. Also required for the recruitment to the septal ring of downstream cell division proteins.</text>
</comment>
<dbReference type="AlphaFoldDB" id="D7DI78"/>
<dbReference type="KEGG" id="meh:M301_1380"/>
<evidence type="ECO:0000259" key="12">
    <source>
        <dbReference type="SMART" id="SM00771"/>
    </source>
</evidence>
<name>D7DI78_METV0</name>
<dbReference type="HOGENOM" id="CLU_040030_1_1_4"/>
<feature type="transmembrane region" description="Helical" evidence="11">
    <location>
        <begin position="6"/>
        <end position="25"/>
    </location>
</feature>
<evidence type="ECO:0000256" key="5">
    <source>
        <dbReference type="ARBA" id="ARBA00022989"/>
    </source>
</evidence>
<evidence type="ECO:0000256" key="9">
    <source>
        <dbReference type="RuleBase" id="RU003613"/>
    </source>
</evidence>
<reference evidence="13 14" key="2">
    <citation type="journal article" date="2011" name="J. Bacteriol.">
        <title>Genomes of three methylotrophs from a single niche uncover genetic and metabolic divergence of Methylophilaceae.</title>
        <authorList>
            <person name="Lapidus A."/>
            <person name="Clum A."/>
            <person name="Labutti K."/>
            <person name="Kaluzhnaya M.G."/>
            <person name="Lim S."/>
            <person name="Beck D.A."/>
            <person name="Glavina Del Rio T."/>
            <person name="Nolan M."/>
            <person name="Mavromatis K."/>
            <person name="Huntemann M."/>
            <person name="Lucas S."/>
            <person name="Lidstrom M.E."/>
            <person name="Ivanova N."/>
            <person name="Chistoserdova L."/>
        </authorList>
    </citation>
    <scope>NUCLEOTIDE SEQUENCE [LARGE SCALE GENOMIC DNA]</scope>
    <source>
        <strain evidence="13 14">301</strain>
    </source>
</reference>
<evidence type="ECO:0000256" key="11">
    <source>
        <dbReference type="SAM" id="Phobius"/>
    </source>
</evidence>
<dbReference type="Proteomes" id="UP000000383">
    <property type="component" value="Chromosome"/>
</dbReference>
<dbReference type="Gene3D" id="3.30.1400.10">
    <property type="entry name" value="ZipA, C-terminal FtsZ-binding domain"/>
    <property type="match status" value="1"/>
</dbReference>
<keyword evidence="4 9" id="KW-0812">Transmembrane</keyword>